<evidence type="ECO:0000313" key="2">
    <source>
        <dbReference type="Proteomes" id="UP000677812"/>
    </source>
</evidence>
<organism evidence="1 2">
    <name type="scientific">Neokomagataea anthophila</name>
    <dbReference type="NCBI Taxonomy" id="2826925"/>
    <lineage>
        <taxon>Bacteria</taxon>
        <taxon>Pseudomonadati</taxon>
        <taxon>Pseudomonadota</taxon>
        <taxon>Alphaproteobacteria</taxon>
        <taxon>Acetobacterales</taxon>
        <taxon>Acetobacteraceae</taxon>
        <taxon>Neokomagataea</taxon>
    </lineage>
</organism>
<reference evidence="1 2" key="1">
    <citation type="submission" date="2021-04" db="EMBL/GenBank/DDBJ databases">
        <title>The complete genome sequence of Neokomagataea sp. TBRC 2177.</title>
        <authorList>
            <person name="Charoenyingcharoen P."/>
            <person name="Yukphan P."/>
        </authorList>
    </citation>
    <scope>NUCLEOTIDE SEQUENCE [LARGE SCALE GENOMIC DNA]</scope>
    <source>
        <strain evidence="1 2">TBRC 2177</strain>
    </source>
</reference>
<gene>
    <name evidence="1" type="ORF">KB213_10650</name>
</gene>
<proteinExistence type="predicted"/>
<comment type="caution">
    <text evidence="1">The sequence shown here is derived from an EMBL/GenBank/DDBJ whole genome shotgun (WGS) entry which is preliminary data.</text>
</comment>
<dbReference type="Proteomes" id="UP000677812">
    <property type="component" value="Unassembled WGS sequence"/>
</dbReference>
<name>A0ABS5E9G0_9PROT</name>
<evidence type="ECO:0000313" key="1">
    <source>
        <dbReference type="EMBL" id="MBR0560509.1"/>
    </source>
</evidence>
<protein>
    <submittedName>
        <fullName evidence="1">Uncharacterized protein</fullName>
    </submittedName>
</protein>
<dbReference type="EMBL" id="JAGRQH010000009">
    <property type="protein sequence ID" value="MBR0560509.1"/>
    <property type="molecule type" value="Genomic_DNA"/>
</dbReference>
<sequence>MSKEKFRNINILFSYKDFYTGVYKNPISKYCFSSIDSLCLVSSLSFSSLMEKRFIKWSLSHIVPPQKKKYYANSERRMYGRPQILECWKIIFTRINSISEIRNSHSSLKNIHKLILYINDYYDKDMENMIHVSAKNVILNSNKDFRNILYRSIKIKQNSLLKKYIELFENKVGFDLNIYLYVIYSILCDYTVIVNNDGFTFPIESTNWIFNVNEFSKKCSVEISTIKKIMKYVSCSLHDAKDFSTRTINNKSDHSLFRDKPFLQLSENEYIPIDGGYAKDLLFENLFHKIHYENNKDIKFFSDFGKCFEEYVQNITKLFCEMSSSMNYEYIPEFAAGPRKSRILSPDAMILDQERKSVLVIEVKSARYLDGVISSDDDTQCVNSSLKKTQYNPLLQSYKTISDIVHKGWSEKINAKRDYLFLAVSMNEIPYLPQKIEIKNEEQDVSRAMFSVGVDTYEFLLLSASRQRTHSIHNIIYNYGPYRTSETIKNYVILYNRRMTTEGLMEKKGLMLDTIFNYNIEFCMKYNK</sequence>
<keyword evidence="2" id="KW-1185">Reference proteome</keyword>
<accession>A0ABS5E9G0</accession>
<dbReference type="RefSeq" id="WP_211682972.1">
    <property type="nucleotide sequence ID" value="NZ_JAGRQH010000009.1"/>
</dbReference>